<organism evidence="4">
    <name type="scientific">Streptococcus iners</name>
    <dbReference type="NCBI Taxonomy" id="3028084"/>
    <lineage>
        <taxon>Bacteria</taxon>
        <taxon>Bacillati</taxon>
        <taxon>Bacillota</taxon>
        <taxon>Bacilli</taxon>
        <taxon>Lactobacillales</taxon>
        <taxon>Streptococcaceae</taxon>
        <taxon>Streptococcus</taxon>
    </lineage>
</organism>
<dbReference type="GO" id="GO:0005737">
    <property type="term" value="C:cytoplasm"/>
    <property type="evidence" value="ECO:0007669"/>
    <property type="project" value="UniProtKB-SubCell"/>
</dbReference>
<dbReference type="InterPro" id="IPR014729">
    <property type="entry name" value="Rossmann-like_a/b/a_fold"/>
</dbReference>
<dbReference type="SUPFAM" id="SSF52402">
    <property type="entry name" value="Adenine nucleotide alpha hydrolases-like"/>
    <property type="match status" value="1"/>
</dbReference>
<dbReference type="KEGG" id="sins:PW252_01825"/>
<evidence type="ECO:0000256" key="1">
    <source>
        <dbReference type="ARBA" id="ARBA00008791"/>
    </source>
</evidence>
<dbReference type="AlphaFoldDB" id="A0AA96VMT5"/>
<dbReference type="EMBL" id="CP118735">
    <property type="protein sequence ID" value="WNY51421.1"/>
    <property type="molecule type" value="Genomic_DNA"/>
</dbReference>
<evidence type="ECO:0000313" key="4">
    <source>
        <dbReference type="EMBL" id="WNY51421.1"/>
    </source>
</evidence>
<dbReference type="PANTHER" id="PTHR46268:SF6">
    <property type="entry name" value="UNIVERSAL STRESS PROTEIN UP12"/>
    <property type="match status" value="1"/>
</dbReference>
<dbReference type="CDD" id="cd00293">
    <property type="entry name" value="USP-like"/>
    <property type="match status" value="1"/>
</dbReference>
<dbReference type="InterPro" id="IPR006015">
    <property type="entry name" value="Universal_stress_UspA"/>
</dbReference>
<dbReference type="Pfam" id="PF00582">
    <property type="entry name" value="Usp"/>
    <property type="match status" value="1"/>
</dbReference>
<dbReference type="InterPro" id="IPR006016">
    <property type="entry name" value="UspA"/>
</dbReference>
<dbReference type="PRINTS" id="PR01438">
    <property type="entry name" value="UNVRSLSTRESS"/>
</dbReference>
<protein>
    <recommendedName>
        <fullName evidence="2">Universal stress protein</fullName>
    </recommendedName>
</protein>
<proteinExistence type="inferred from homology"/>
<comment type="subcellular location">
    <subcellularLocation>
        <location evidence="2">Cytoplasm</location>
    </subcellularLocation>
</comment>
<reference evidence="4" key="1">
    <citation type="submission" date="2023-02" db="EMBL/GenBank/DDBJ databases">
        <title>Streptococcus sp. Genome Sequencing and Assembly.</title>
        <authorList>
            <person name="Shore S.M."/>
            <person name="Nicholson T.L."/>
        </authorList>
    </citation>
    <scope>NUCLEOTIDE SEQUENCE</scope>
    <source>
        <strain evidence="4">29887</strain>
    </source>
</reference>
<evidence type="ECO:0000256" key="2">
    <source>
        <dbReference type="PIRNR" id="PIRNR006276"/>
    </source>
</evidence>
<feature type="domain" description="UspA" evidence="3">
    <location>
        <begin position="5"/>
        <end position="144"/>
    </location>
</feature>
<sequence>MTQSYKTILVAVDGSTGAELALHKAIHVAKRNQARLVIAHVIDTRALHNVVAFDASVYETLEKEAELLLEEYKQSAVEAGLAEVQIHIEFGNPKTLLAVDIPKETGADLMLLGATGLNAFERLLIGSSSEYIMRHANIDLLIVRDGEKSL</sequence>
<accession>A0AA96VMT5</accession>
<evidence type="ECO:0000259" key="3">
    <source>
        <dbReference type="Pfam" id="PF00582"/>
    </source>
</evidence>
<name>A0AA96VMT5_9STRE</name>
<keyword evidence="2" id="KW-0963">Cytoplasm</keyword>
<gene>
    <name evidence="4" type="ORF">PW252_01825</name>
</gene>
<dbReference type="PIRSF" id="PIRSF006276">
    <property type="entry name" value="UspA"/>
    <property type="match status" value="1"/>
</dbReference>
<dbReference type="PANTHER" id="PTHR46268">
    <property type="entry name" value="STRESS RESPONSE PROTEIN NHAX"/>
    <property type="match status" value="1"/>
</dbReference>
<comment type="similarity">
    <text evidence="1 2">Belongs to the universal stress protein A family.</text>
</comment>
<dbReference type="RefSeq" id="WP_105118590.1">
    <property type="nucleotide sequence ID" value="NZ_CP118735.1"/>
</dbReference>
<dbReference type="Gene3D" id="3.40.50.620">
    <property type="entry name" value="HUPs"/>
    <property type="match status" value="1"/>
</dbReference>